<keyword evidence="2" id="KW-1185">Reference proteome</keyword>
<comment type="caution">
    <text evidence="1">The sequence shown here is derived from an EMBL/GenBank/DDBJ whole genome shotgun (WGS) entry which is preliminary data.</text>
</comment>
<gene>
    <name evidence="1" type="ORF">OIU74_009012</name>
</gene>
<accession>A0A9Q0TRB4</accession>
<proteinExistence type="predicted"/>
<evidence type="ECO:0000313" key="1">
    <source>
        <dbReference type="EMBL" id="KAJ6716395.1"/>
    </source>
</evidence>
<reference evidence="1" key="2">
    <citation type="journal article" date="2023" name="Int. J. Mol. Sci.">
        <title>De Novo Assembly and Annotation of 11 Diverse Shrub Willow (Salix) Genomes Reveals Novel Gene Organization in Sex-Linked Regions.</title>
        <authorList>
            <person name="Hyden B."/>
            <person name="Feng K."/>
            <person name="Yates T.B."/>
            <person name="Jawdy S."/>
            <person name="Cereghino C."/>
            <person name="Smart L.B."/>
            <person name="Muchero W."/>
        </authorList>
    </citation>
    <scope>NUCLEOTIDE SEQUENCE</scope>
    <source>
        <tissue evidence="1">Shoot tip</tissue>
    </source>
</reference>
<dbReference type="Proteomes" id="UP001151752">
    <property type="component" value="Chromosome 9"/>
</dbReference>
<organism evidence="1 2">
    <name type="scientific">Salix koriyanagi</name>
    <dbReference type="NCBI Taxonomy" id="2511006"/>
    <lineage>
        <taxon>Eukaryota</taxon>
        <taxon>Viridiplantae</taxon>
        <taxon>Streptophyta</taxon>
        <taxon>Embryophyta</taxon>
        <taxon>Tracheophyta</taxon>
        <taxon>Spermatophyta</taxon>
        <taxon>Magnoliopsida</taxon>
        <taxon>eudicotyledons</taxon>
        <taxon>Gunneridae</taxon>
        <taxon>Pentapetalae</taxon>
        <taxon>rosids</taxon>
        <taxon>fabids</taxon>
        <taxon>Malpighiales</taxon>
        <taxon>Salicaceae</taxon>
        <taxon>Saliceae</taxon>
        <taxon>Salix</taxon>
    </lineage>
</organism>
<protein>
    <submittedName>
        <fullName evidence="1">CATION/H + ANTIPORTER</fullName>
    </submittedName>
</protein>
<evidence type="ECO:0000313" key="2">
    <source>
        <dbReference type="Proteomes" id="UP001151752"/>
    </source>
</evidence>
<name>A0A9Q0TRB4_9ROSI</name>
<reference evidence="1" key="1">
    <citation type="submission" date="2022-11" db="EMBL/GenBank/DDBJ databases">
        <authorList>
            <person name="Hyden B.L."/>
            <person name="Feng K."/>
            <person name="Yates T."/>
            <person name="Jawdy S."/>
            <person name="Smart L.B."/>
            <person name="Muchero W."/>
        </authorList>
    </citation>
    <scope>NUCLEOTIDE SEQUENCE</scope>
    <source>
        <tissue evidence="1">Shoot tip</tissue>
    </source>
</reference>
<dbReference type="EMBL" id="JAPFFM010000014">
    <property type="protein sequence ID" value="KAJ6716395.1"/>
    <property type="molecule type" value="Genomic_DNA"/>
</dbReference>
<sequence>MQLHILKQIIFTINGRHLVMFDTNLIGLARMKSRQALIVGPIVASRKAQILGPVIFHFEAFSCAVLFLGGADSREALAYADRMPPNPEVSLTRIIRFLSYNIIGDDEMEKKLDGEMVVINGEDKTN</sequence>
<dbReference type="AlphaFoldDB" id="A0A9Q0TRB4"/>